<keyword evidence="4" id="KW-0233">DNA recombination</keyword>
<comment type="caution">
    <text evidence="6">The sequence shown here is derived from an EMBL/GenBank/DDBJ whole genome shotgun (WGS) entry which is preliminary data.</text>
</comment>
<feature type="non-terminal residue" evidence="6">
    <location>
        <position position="1"/>
    </location>
</feature>
<organism evidence="6 7">
    <name type="scientific">Thiorhodococcus minor</name>
    <dbReference type="NCBI Taxonomy" id="57489"/>
    <lineage>
        <taxon>Bacteria</taxon>
        <taxon>Pseudomonadati</taxon>
        <taxon>Pseudomonadota</taxon>
        <taxon>Gammaproteobacteria</taxon>
        <taxon>Chromatiales</taxon>
        <taxon>Chromatiaceae</taxon>
        <taxon>Thiorhodococcus</taxon>
    </lineage>
</organism>
<dbReference type="GO" id="GO:0003677">
    <property type="term" value="F:DNA binding"/>
    <property type="evidence" value="ECO:0007669"/>
    <property type="project" value="UniProtKB-KW"/>
</dbReference>
<dbReference type="PANTHER" id="PTHR33258">
    <property type="entry name" value="TRANSPOSASE INSL FOR INSERTION SEQUENCE ELEMENT IS186A-RELATED"/>
    <property type="match status" value="1"/>
</dbReference>
<dbReference type="PANTHER" id="PTHR33258:SF1">
    <property type="entry name" value="TRANSPOSASE INSL FOR INSERTION SEQUENCE ELEMENT IS186A-RELATED"/>
    <property type="match status" value="1"/>
</dbReference>
<dbReference type="InterPro" id="IPR012337">
    <property type="entry name" value="RNaseH-like_sf"/>
</dbReference>
<evidence type="ECO:0000256" key="1">
    <source>
        <dbReference type="ARBA" id="ARBA00010075"/>
    </source>
</evidence>
<name>A0A6M0JX44_9GAMM</name>
<keyword evidence="7" id="KW-1185">Reference proteome</keyword>
<feature type="domain" description="Transposase IS4-like" evidence="5">
    <location>
        <begin position="15"/>
        <end position="203"/>
    </location>
</feature>
<dbReference type="GO" id="GO:0004803">
    <property type="term" value="F:transposase activity"/>
    <property type="evidence" value="ECO:0007669"/>
    <property type="project" value="InterPro"/>
</dbReference>
<accession>A0A6M0JX44</accession>
<dbReference type="SUPFAM" id="SSF53098">
    <property type="entry name" value="Ribonuclease H-like"/>
    <property type="match status" value="1"/>
</dbReference>
<proteinExistence type="inferred from homology"/>
<sequence>GYFGAQPSGPVLARASMLYDLGHELVADFQLAAYCVSERELAIAHLDAARPEDLLLYDRGYPAFWLMVMHAVRGVDFCMRLTRDSFSAAEAFWDSDAQSTIVTLTASHDQARDCRNQDLPTDPIRVRLVRVRLPDGETEVLATSILEEERLPARLFKALYHRRWGAEESYKRQKRWVEIENFSGRSVLAVQQDVHAKILALNLASMVRGLAQVLATRRHAARKHPYQVRWTSSLSTMKHTLVRLLIGTVHPPTTLLTQAVLALSDAVEAVRPDRQFPRLNPGKLKPGFHPAYCRAA</sequence>
<dbReference type="Proteomes" id="UP000483379">
    <property type="component" value="Unassembled WGS sequence"/>
</dbReference>
<reference evidence="6 7" key="1">
    <citation type="submission" date="2020-02" db="EMBL/GenBank/DDBJ databases">
        <title>Genome sequences of Thiorhodococcus mannitoliphagus and Thiorhodococcus minor, purple sulfur photosynthetic bacteria in the gammaproteobacterial family, Chromatiaceae.</title>
        <authorList>
            <person name="Aviles F.A."/>
            <person name="Meyer T.E."/>
            <person name="Kyndt J.A."/>
        </authorList>
    </citation>
    <scope>NUCLEOTIDE SEQUENCE [LARGE SCALE GENOMIC DNA]</scope>
    <source>
        <strain evidence="6 7">DSM 11518</strain>
    </source>
</reference>
<dbReference type="EMBL" id="JAAIJQ010000014">
    <property type="protein sequence ID" value="NEV61531.1"/>
    <property type="molecule type" value="Genomic_DNA"/>
</dbReference>
<dbReference type="NCBIfam" id="NF033592">
    <property type="entry name" value="transpos_IS4_1"/>
    <property type="match status" value="1"/>
</dbReference>
<gene>
    <name evidence="6" type="ORF">G3446_06440</name>
</gene>
<keyword evidence="3" id="KW-0238">DNA-binding</keyword>
<evidence type="ECO:0000256" key="3">
    <source>
        <dbReference type="ARBA" id="ARBA00023125"/>
    </source>
</evidence>
<keyword evidence="2" id="KW-0815">Transposition</keyword>
<evidence type="ECO:0000313" key="6">
    <source>
        <dbReference type="EMBL" id="NEV61531.1"/>
    </source>
</evidence>
<evidence type="ECO:0000313" key="7">
    <source>
        <dbReference type="Proteomes" id="UP000483379"/>
    </source>
</evidence>
<evidence type="ECO:0000256" key="2">
    <source>
        <dbReference type="ARBA" id="ARBA00022578"/>
    </source>
</evidence>
<dbReference type="InterPro" id="IPR002559">
    <property type="entry name" value="Transposase_11"/>
</dbReference>
<dbReference type="AlphaFoldDB" id="A0A6M0JX44"/>
<dbReference type="InterPro" id="IPR047952">
    <property type="entry name" value="Transpos_IS4"/>
</dbReference>
<evidence type="ECO:0000256" key="4">
    <source>
        <dbReference type="ARBA" id="ARBA00023172"/>
    </source>
</evidence>
<dbReference type="RefSeq" id="WP_164451853.1">
    <property type="nucleotide sequence ID" value="NZ_JAAIJQ010000014.1"/>
</dbReference>
<dbReference type="Pfam" id="PF01609">
    <property type="entry name" value="DDE_Tnp_1"/>
    <property type="match status" value="1"/>
</dbReference>
<evidence type="ECO:0000259" key="5">
    <source>
        <dbReference type="Pfam" id="PF01609"/>
    </source>
</evidence>
<comment type="similarity">
    <text evidence="1">Belongs to the transposase 11 family.</text>
</comment>
<dbReference type="GO" id="GO:0006313">
    <property type="term" value="P:DNA transposition"/>
    <property type="evidence" value="ECO:0007669"/>
    <property type="project" value="InterPro"/>
</dbReference>
<protein>
    <submittedName>
        <fullName evidence="6">IS4 family transposase</fullName>
    </submittedName>
</protein>